<dbReference type="AlphaFoldDB" id="A0A8T2NEQ8"/>
<keyword evidence="4" id="KW-0396">Initiation factor</keyword>
<dbReference type="GO" id="GO:0005085">
    <property type="term" value="F:guanyl-nucleotide exchange factor activity"/>
    <property type="evidence" value="ECO:0007669"/>
    <property type="project" value="TreeGrafter"/>
</dbReference>
<evidence type="ECO:0000256" key="6">
    <source>
        <dbReference type="ARBA" id="ARBA00046432"/>
    </source>
</evidence>
<evidence type="ECO:0000256" key="4">
    <source>
        <dbReference type="ARBA" id="ARBA00022540"/>
    </source>
</evidence>
<dbReference type="EMBL" id="JAFBMS010000066">
    <property type="protein sequence ID" value="KAG9338474.1"/>
    <property type="molecule type" value="Genomic_DNA"/>
</dbReference>
<gene>
    <name evidence="7" type="ORF">JZ751_025708</name>
</gene>
<dbReference type="OrthoDB" id="10250549at2759"/>
<comment type="caution">
    <text evidence="7">The sequence shown here is derived from an EMBL/GenBank/DDBJ whole genome shotgun (WGS) entry which is preliminary data.</text>
</comment>
<dbReference type="GO" id="GO:0005851">
    <property type="term" value="C:eukaryotic translation initiation factor 2B complex"/>
    <property type="evidence" value="ECO:0007669"/>
    <property type="project" value="TreeGrafter"/>
</dbReference>
<evidence type="ECO:0000256" key="5">
    <source>
        <dbReference type="ARBA" id="ARBA00022917"/>
    </source>
</evidence>
<organism evidence="7 8">
    <name type="scientific">Albula glossodonta</name>
    <name type="common">roundjaw bonefish</name>
    <dbReference type="NCBI Taxonomy" id="121402"/>
    <lineage>
        <taxon>Eukaryota</taxon>
        <taxon>Metazoa</taxon>
        <taxon>Chordata</taxon>
        <taxon>Craniata</taxon>
        <taxon>Vertebrata</taxon>
        <taxon>Euteleostomi</taxon>
        <taxon>Actinopterygii</taxon>
        <taxon>Neopterygii</taxon>
        <taxon>Teleostei</taxon>
        <taxon>Albuliformes</taxon>
        <taxon>Albulidae</taxon>
        <taxon>Albula</taxon>
    </lineage>
</organism>
<comment type="subcellular location">
    <subcellularLocation>
        <location evidence="1">Cytoplasm</location>
        <location evidence="1">Cytosol</location>
    </subcellularLocation>
</comment>
<dbReference type="PANTHER" id="PTHR45989:SF1">
    <property type="entry name" value="TRANSLATION INITIATION FACTOR EIF-2B SUBUNIT GAMMA"/>
    <property type="match status" value="1"/>
</dbReference>
<reference evidence="7" key="1">
    <citation type="thesis" date="2021" institute="BYU ScholarsArchive" country="Provo, UT, USA">
        <title>Applications of and Algorithms for Genome Assembly and Genomic Analyses with an Emphasis on Marine Teleosts.</title>
        <authorList>
            <person name="Pickett B.D."/>
        </authorList>
    </citation>
    <scope>NUCLEOTIDE SEQUENCE</scope>
    <source>
        <strain evidence="7">HI-2016</strain>
    </source>
</reference>
<proteinExistence type="inferred from homology"/>
<sequence>MQTDVLVVSCDLITDVALHEVVDLFRAHDATLAMLMSKAHEFTETIPGQKGKKKAGEQRDFVGVDSSGKRLLFMANEADLDEDLVIRKSIMRK</sequence>
<dbReference type="Proteomes" id="UP000824540">
    <property type="component" value="Unassembled WGS sequence"/>
</dbReference>
<evidence type="ECO:0000313" key="7">
    <source>
        <dbReference type="EMBL" id="KAG9338474.1"/>
    </source>
</evidence>
<evidence type="ECO:0000256" key="1">
    <source>
        <dbReference type="ARBA" id="ARBA00004514"/>
    </source>
</evidence>
<evidence type="ECO:0000256" key="2">
    <source>
        <dbReference type="ARBA" id="ARBA00007878"/>
    </source>
</evidence>
<comment type="subunit">
    <text evidence="6">Component of the translation initiation factor 2B (eIF2B) complex which is a heterodecamer of two sets of five different subunits: alpha, beta, gamma, delta and epsilon. Subunits alpha, beta and delta comprise a regulatory subcomplex and subunits epsilon and gamma comprise a catalytic subcomplex. Within the complex, the hexameric regulatory complex resides at the center, with the two heterodimeric catalytic subcomplexes bound on opposite sides.</text>
</comment>
<dbReference type="GO" id="GO:0005829">
    <property type="term" value="C:cytosol"/>
    <property type="evidence" value="ECO:0007669"/>
    <property type="project" value="UniProtKB-SubCell"/>
</dbReference>
<evidence type="ECO:0000313" key="8">
    <source>
        <dbReference type="Proteomes" id="UP000824540"/>
    </source>
</evidence>
<dbReference type="GO" id="GO:0003743">
    <property type="term" value="F:translation initiation factor activity"/>
    <property type="evidence" value="ECO:0007669"/>
    <property type="project" value="TreeGrafter"/>
</dbReference>
<keyword evidence="8" id="KW-1185">Reference proteome</keyword>
<keyword evidence="5" id="KW-0648">Protein biosynthesis</keyword>
<comment type="similarity">
    <text evidence="2">Belongs to the eIF-2B gamma/epsilon subunits family.</text>
</comment>
<keyword evidence="3" id="KW-0963">Cytoplasm</keyword>
<dbReference type="PANTHER" id="PTHR45989">
    <property type="entry name" value="TRANSLATION INITIATION FACTOR EIF-2B SUBUNIT GAMMA"/>
    <property type="match status" value="1"/>
</dbReference>
<name>A0A8T2NEQ8_9TELE</name>
<dbReference type="GO" id="GO:0002183">
    <property type="term" value="P:cytoplasmic translational initiation"/>
    <property type="evidence" value="ECO:0007669"/>
    <property type="project" value="TreeGrafter"/>
</dbReference>
<protein>
    <submittedName>
        <fullName evidence="7">Uncharacterized protein</fullName>
    </submittedName>
</protein>
<evidence type="ECO:0000256" key="3">
    <source>
        <dbReference type="ARBA" id="ARBA00022490"/>
    </source>
</evidence>
<accession>A0A8T2NEQ8</accession>
<dbReference type="InterPro" id="IPR051960">
    <property type="entry name" value="eIF2B_gamma"/>
</dbReference>